<protein>
    <submittedName>
        <fullName evidence="1">Uncharacterized protein</fullName>
    </submittedName>
</protein>
<sequence length="137" mass="14743">MIALALLSFAMLDAPQELRCTVVKTAARPEFALTVRTTGRTLNVAGAPDFEGMSIPVVRRADDGVHLRASSRRVPGTDLDVVLSPISDQKATLRWTLTTQARDSRIRTIESSGTAQCRLKPASLKPTSLSPTQGILS</sequence>
<name>A0ABT8ZZ28_9SPHN</name>
<gene>
    <name evidence="1" type="ORF">Q5H94_08910</name>
</gene>
<keyword evidence="2" id="KW-1185">Reference proteome</keyword>
<evidence type="ECO:0000313" key="1">
    <source>
        <dbReference type="EMBL" id="MDO7842447.1"/>
    </source>
</evidence>
<comment type="caution">
    <text evidence="1">The sequence shown here is derived from an EMBL/GenBank/DDBJ whole genome shotgun (WGS) entry which is preliminary data.</text>
</comment>
<reference evidence="1" key="1">
    <citation type="submission" date="2023-07" db="EMBL/GenBank/DDBJ databases">
        <authorList>
            <person name="Kim M.K."/>
        </authorList>
    </citation>
    <scope>NUCLEOTIDE SEQUENCE</scope>
    <source>
        <strain evidence="1">CA1-15</strain>
    </source>
</reference>
<dbReference type="Proteomes" id="UP001176468">
    <property type="component" value="Unassembled WGS sequence"/>
</dbReference>
<evidence type="ECO:0000313" key="2">
    <source>
        <dbReference type="Proteomes" id="UP001176468"/>
    </source>
</evidence>
<dbReference type="EMBL" id="JAUQSZ010000005">
    <property type="protein sequence ID" value="MDO7842447.1"/>
    <property type="molecule type" value="Genomic_DNA"/>
</dbReference>
<accession>A0ABT8ZZ28</accession>
<proteinExistence type="predicted"/>
<dbReference type="RefSeq" id="WP_304560909.1">
    <property type="nucleotide sequence ID" value="NZ_JAUQSZ010000005.1"/>
</dbReference>
<organism evidence="1 2">
    <name type="scientific">Sphingomonas immobilis</name>
    <dbReference type="NCBI Taxonomy" id="3063997"/>
    <lineage>
        <taxon>Bacteria</taxon>
        <taxon>Pseudomonadati</taxon>
        <taxon>Pseudomonadota</taxon>
        <taxon>Alphaproteobacteria</taxon>
        <taxon>Sphingomonadales</taxon>
        <taxon>Sphingomonadaceae</taxon>
        <taxon>Sphingomonas</taxon>
    </lineage>
</organism>